<keyword evidence="1" id="KW-0863">Zinc-finger</keyword>
<name>A0A183F6J8_HELPZ</name>
<evidence type="ECO:0000256" key="2">
    <source>
        <dbReference type="SAM" id="MobiDB-lite"/>
    </source>
</evidence>
<protein>
    <submittedName>
        <fullName evidence="6">CCHC-type domain-containing protein</fullName>
    </submittedName>
</protein>
<dbReference type="GO" id="GO:0005737">
    <property type="term" value="C:cytoplasm"/>
    <property type="evidence" value="ECO:0007669"/>
    <property type="project" value="UniProtKB-ARBA"/>
</dbReference>
<gene>
    <name evidence="4" type="ORF">HPBE_LOCUS1791</name>
</gene>
<evidence type="ECO:0000259" key="3">
    <source>
        <dbReference type="PROSITE" id="PS50158"/>
    </source>
</evidence>
<dbReference type="Proteomes" id="UP000050761">
    <property type="component" value="Unassembled WGS sequence"/>
</dbReference>
<keyword evidence="1" id="KW-0479">Metal-binding</keyword>
<organism evidence="5 6">
    <name type="scientific">Heligmosomoides polygyrus</name>
    <name type="common">Parasitic roundworm</name>
    <dbReference type="NCBI Taxonomy" id="6339"/>
    <lineage>
        <taxon>Eukaryota</taxon>
        <taxon>Metazoa</taxon>
        <taxon>Ecdysozoa</taxon>
        <taxon>Nematoda</taxon>
        <taxon>Chromadorea</taxon>
        <taxon>Rhabditida</taxon>
        <taxon>Rhabditina</taxon>
        <taxon>Rhabditomorpha</taxon>
        <taxon>Strongyloidea</taxon>
        <taxon>Heligmosomidae</taxon>
        <taxon>Heligmosomoides</taxon>
    </lineage>
</organism>
<reference evidence="6" key="2">
    <citation type="submission" date="2019-09" db="UniProtKB">
        <authorList>
            <consortium name="WormBaseParasite"/>
        </authorList>
    </citation>
    <scope>IDENTIFICATION</scope>
</reference>
<dbReference type="AlphaFoldDB" id="A0A183F6J8"/>
<accession>A0A183F6J8</accession>
<evidence type="ECO:0000313" key="5">
    <source>
        <dbReference type="Proteomes" id="UP000050761"/>
    </source>
</evidence>
<proteinExistence type="predicted"/>
<evidence type="ECO:0000313" key="4">
    <source>
        <dbReference type="EMBL" id="VDO21354.1"/>
    </source>
</evidence>
<keyword evidence="5" id="KW-1185">Reference proteome</keyword>
<dbReference type="GO" id="GO:0008270">
    <property type="term" value="F:zinc ion binding"/>
    <property type="evidence" value="ECO:0007669"/>
    <property type="project" value="UniProtKB-KW"/>
</dbReference>
<dbReference type="InterPro" id="IPR036875">
    <property type="entry name" value="Znf_CCHC_sf"/>
</dbReference>
<dbReference type="SUPFAM" id="SSF57756">
    <property type="entry name" value="Retrovirus zinc finger-like domains"/>
    <property type="match status" value="1"/>
</dbReference>
<dbReference type="Gene3D" id="4.10.60.10">
    <property type="entry name" value="Zinc finger, CCHC-type"/>
    <property type="match status" value="1"/>
</dbReference>
<sequence>MIVHRTREQIIAHRVVDQPSVMKLSVLESAEEPSTVELVVLRPPAASTLILPVVLYSSVPVVNTTNETLRGTTADSTENRVPAEVSELRVAIRDIASCDEEQLDQQLRGLSRKKRDIVLEELRNAVSMADAKMESAFQHAVGADCPAARLGTSVQQSMQDPPLASREAAAKSEQWRQSAQCAREEIEEAGNSKPWEEAKLGAAPTAAPTDLSAIIACIVEYAMPVAAGRKATEQSSSKSHTCFQCGEVGHFQQACPKKVGNPKVGRDLAKGSTEPRKAPLREGKRQDHPSFSTQLMWRRRVAGSVRDPDKAYGKPCYCEIELLGLTAEALVDTGSVVSIIPTVMLDKAKDHGIDIDGIVVEAGDPNKHRVYDASGNPMKFLKVIEVNVNVKGAR</sequence>
<dbReference type="GO" id="GO:0019899">
    <property type="term" value="F:enzyme binding"/>
    <property type="evidence" value="ECO:0007669"/>
    <property type="project" value="UniProtKB-ARBA"/>
</dbReference>
<feature type="domain" description="CCHC-type" evidence="3">
    <location>
        <begin position="242"/>
        <end position="257"/>
    </location>
</feature>
<dbReference type="SMART" id="SM00343">
    <property type="entry name" value="ZnF_C2HC"/>
    <property type="match status" value="1"/>
</dbReference>
<dbReference type="EMBL" id="UZAH01002214">
    <property type="protein sequence ID" value="VDO21354.1"/>
    <property type="molecule type" value="Genomic_DNA"/>
</dbReference>
<feature type="compositionally biased region" description="Basic and acidic residues" evidence="2">
    <location>
        <begin position="264"/>
        <end position="288"/>
    </location>
</feature>
<dbReference type="PROSITE" id="PS50158">
    <property type="entry name" value="ZF_CCHC"/>
    <property type="match status" value="1"/>
</dbReference>
<evidence type="ECO:0000313" key="6">
    <source>
        <dbReference type="WBParaSite" id="HPBE_0000179001-mRNA-1"/>
    </source>
</evidence>
<dbReference type="InterPro" id="IPR001878">
    <property type="entry name" value="Znf_CCHC"/>
</dbReference>
<accession>A0A3P7UBA7</accession>
<feature type="region of interest" description="Disordered" evidence="2">
    <location>
        <begin position="262"/>
        <end position="292"/>
    </location>
</feature>
<dbReference type="WBParaSite" id="HPBE_0000179001-mRNA-1">
    <property type="protein sequence ID" value="HPBE_0000179001-mRNA-1"/>
    <property type="gene ID" value="HPBE_0000179001"/>
</dbReference>
<dbReference type="GO" id="GO:0003676">
    <property type="term" value="F:nucleic acid binding"/>
    <property type="evidence" value="ECO:0007669"/>
    <property type="project" value="InterPro"/>
</dbReference>
<keyword evidence="1" id="KW-0862">Zinc</keyword>
<feature type="region of interest" description="Disordered" evidence="2">
    <location>
        <begin position="176"/>
        <end position="195"/>
    </location>
</feature>
<evidence type="ECO:0000256" key="1">
    <source>
        <dbReference type="PROSITE-ProRule" id="PRU00047"/>
    </source>
</evidence>
<reference evidence="4 5" key="1">
    <citation type="submission" date="2018-11" db="EMBL/GenBank/DDBJ databases">
        <authorList>
            <consortium name="Pathogen Informatics"/>
        </authorList>
    </citation>
    <scope>NUCLEOTIDE SEQUENCE [LARGE SCALE GENOMIC DNA]</scope>
</reference>